<dbReference type="InterPro" id="IPR004860">
    <property type="entry name" value="LAGLIDADG_dom"/>
</dbReference>
<sequence>RKAITVPKDSYTFQALIGLLLSDMHVSTARSRSVGVHSSTSSRVPNSRLQFGQDWPNVLFFWHVFVLLMPYCSVFPYTGKGTKVVPAAIYDLMTPVALAYLIMGDGTFHTRDGVLVLCTEGFTEADNVRLMEVLSTKFGLNCQIEKRPQGSRITKTSEMFQTPITCISLHHSIYARPSRDVTGALYKTYSMLGRSKISGTPKVFSTAILPIKQVIRITSATIHKCLQLI</sequence>
<feature type="domain" description="Homing endonuclease LAGLIDADG" evidence="2">
    <location>
        <begin position="80"/>
        <end position="157"/>
    </location>
</feature>
<comment type="caution">
    <text evidence="3">The sequence shown here is derived from an EMBL/GenBank/DDBJ whole genome shotgun (WGS) entry which is preliminary data.</text>
</comment>
<proteinExistence type="predicted"/>
<evidence type="ECO:0000313" key="4">
    <source>
        <dbReference type="Proteomes" id="UP001211907"/>
    </source>
</evidence>
<feature type="transmembrane region" description="Helical" evidence="1">
    <location>
        <begin position="55"/>
        <end position="77"/>
    </location>
</feature>
<protein>
    <recommendedName>
        <fullName evidence="2">Homing endonuclease LAGLIDADG domain-containing protein</fullName>
    </recommendedName>
</protein>
<dbReference type="AlphaFoldDB" id="A0AAD5XFS4"/>
<dbReference type="Pfam" id="PF03161">
    <property type="entry name" value="LAGLIDADG_2"/>
    <property type="match status" value="1"/>
</dbReference>
<dbReference type="GO" id="GO:0004519">
    <property type="term" value="F:endonuclease activity"/>
    <property type="evidence" value="ECO:0007669"/>
    <property type="project" value="InterPro"/>
</dbReference>
<dbReference type="InterPro" id="IPR027434">
    <property type="entry name" value="Homing_endonucl"/>
</dbReference>
<dbReference type="EMBL" id="JADGJH010001447">
    <property type="protein sequence ID" value="KAJ3113459.1"/>
    <property type="molecule type" value="Genomic_DNA"/>
</dbReference>
<gene>
    <name evidence="3" type="ORF">HK100_001975</name>
</gene>
<reference evidence="3" key="1">
    <citation type="submission" date="2020-05" db="EMBL/GenBank/DDBJ databases">
        <title>Phylogenomic resolution of chytrid fungi.</title>
        <authorList>
            <person name="Stajich J.E."/>
            <person name="Amses K."/>
            <person name="Simmons R."/>
            <person name="Seto K."/>
            <person name="Myers J."/>
            <person name="Bonds A."/>
            <person name="Quandt C.A."/>
            <person name="Barry K."/>
            <person name="Liu P."/>
            <person name="Grigoriev I."/>
            <person name="Longcore J.E."/>
            <person name="James T.Y."/>
        </authorList>
    </citation>
    <scope>NUCLEOTIDE SEQUENCE</scope>
    <source>
        <strain evidence="3">JEL0513</strain>
    </source>
</reference>
<accession>A0AAD5XFS4</accession>
<feature type="transmembrane region" description="Helical" evidence="1">
    <location>
        <begin position="84"/>
        <end position="103"/>
    </location>
</feature>
<evidence type="ECO:0000256" key="1">
    <source>
        <dbReference type="SAM" id="Phobius"/>
    </source>
</evidence>
<keyword evidence="4" id="KW-1185">Reference proteome</keyword>
<keyword evidence="1" id="KW-1133">Transmembrane helix</keyword>
<dbReference type="Proteomes" id="UP001211907">
    <property type="component" value="Unassembled WGS sequence"/>
</dbReference>
<dbReference type="Gene3D" id="3.10.28.10">
    <property type="entry name" value="Homing endonucleases"/>
    <property type="match status" value="1"/>
</dbReference>
<feature type="non-terminal residue" evidence="3">
    <location>
        <position position="229"/>
    </location>
</feature>
<evidence type="ECO:0000313" key="3">
    <source>
        <dbReference type="EMBL" id="KAJ3113459.1"/>
    </source>
</evidence>
<dbReference type="SUPFAM" id="SSF55608">
    <property type="entry name" value="Homing endonucleases"/>
    <property type="match status" value="1"/>
</dbReference>
<evidence type="ECO:0000259" key="2">
    <source>
        <dbReference type="Pfam" id="PF03161"/>
    </source>
</evidence>
<keyword evidence="1" id="KW-0472">Membrane</keyword>
<keyword evidence="1" id="KW-0812">Transmembrane</keyword>
<name>A0AAD5XFS4_9FUNG</name>
<organism evidence="3 4">
    <name type="scientific">Physocladia obscura</name>
    <dbReference type="NCBI Taxonomy" id="109957"/>
    <lineage>
        <taxon>Eukaryota</taxon>
        <taxon>Fungi</taxon>
        <taxon>Fungi incertae sedis</taxon>
        <taxon>Chytridiomycota</taxon>
        <taxon>Chytridiomycota incertae sedis</taxon>
        <taxon>Chytridiomycetes</taxon>
        <taxon>Chytridiales</taxon>
        <taxon>Chytriomycetaceae</taxon>
        <taxon>Physocladia</taxon>
    </lineage>
</organism>